<dbReference type="InterPro" id="IPR009961">
    <property type="entry name" value="DUF1487"/>
</dbReference>
<evidence type="ECO:0000313" key="2">
    <source>
        <dbReference type="RefSeq" id="XP_001360081.2"/>
    </source>
</evidence>
<dbReference type="InterPro" id="IPR016161">
    <property type="entry name" value="Ald_DH/histidinol_DH"/>
</dbReference>
<dbReference type="Proteomes" id="UP000001819">
    <property type="component" value="Chromosome 2"/>
</dbReference>
<keyword evidence="1" id="KW-1185">Reference proteome</keyword>
<dbReference type="KEGG" id="dpo:4803318"/>
<dbReference type="PANTHER" id="PTHR21644:SF0">
    <property type="entry name" value="AT02555P-RELATED"/>
    <property type="match status" value="1"/>
</dbReference>
<dbReference type="GO" id="GO:0016491">
    <property type="term" value="F:oxidoreductase activity"/>
    <property type="evidence" value="ECO:0007669"/>
    <property type="project" value="InterPro"/>
</dbReference>
<dbReference type="AlphaFoldDB" id="A0A6I8US55"/>
<dbReference type="PANTHER" id="PTHR21644">
    <property type="entry name" value="AT02555P-RELATED"/>
    <property type="match status" value="1"/>
</dbReference>
<dbReference type="Bgee" id="FBgn0079010">
    <property type="expression patterns" value="Expressed in male reproductive system and 1 other cell type or tissue"/>
</dbReference>
<accession>A0A6I8US55</accession>
<dbReference type="InParanoid" id="A0A6I8US55"/>
<dbReference type="GeneID" id="4803318"/>
<dbReference type="SUPFAM" id="SSF53720">
    <property type="entry name" value="ALDH-like"/>
    <property type="match status" value="1"/>
</dbReference>
<proteinExistence type="predicted"/>
<dbReference type="OMA" id="YKRGYHY"/>
<protein>
    <submittedName>
        <fullName evidence="2">Uncharacterized protein isoform X1</fullName>
    </submittedName>
</protein>
<organism evidence="1 2">
    <name type="scientific">Drosophila pseudoobscura pseudoobscura</name>
    <name type="common">Fruit fly</name>
    <dbReference type="NCBI Taxonomy" id="46245"/>
    <lineage>
        <taxon>Eukaryota</taxon>
        <taxon>Metazoa</taxon>
        <taxon>Ecdysozoa</taxon>
        <taxon>Arthropoda</taxon>
        <taxon>Hexapoda</taxon>
        <taxon>Insecta</taxon>
        <taxon>Pterygota</taxon>
        <taxon>Neoptera</taxon>
        <taxon>Endopterygota</taxon>
        <taxon>Diptera</taxon>
        <taxon>Brachycera</taxon>
        <taxon>Muscomorpha</taxon>
        <taxon>Ephydroidea</taxon>
        <taxon>Drosophilidae</taxon>
        <taxon>Drosophila</taxon>
        <taxon>Sophophora</taxon>
    </lineage>
</organism>
<reference evidence="1" key="1">
    <citation type="submission" date="2024-06" db="UniProtKB">
        <authorList>
            <consortium name="RefSeq"/>
        </authorList>
    </citation>
    <scope>NUCLEOTIDE SEQUENCE [LARGE SCALE GENOMIC DNA]</scope>
    <source>
        <strain evidence="1">MV2-25</strain>
    </source>
</reference>
<sequence>MCEIPKNFVTYDMVHNLRYDKSKIKKRHDMKPTKYWPGARFMIVGQDGDLNTAAYSVAGFMQEPFQLFPLATVAVHQSIRDKFIAMVRSRFRQLKPHVANHPNYERSLNLLKDECQPPVDYVLADEKDAPACASPILVTGGVTHLYFPSGATGVTTLHTFETIQEAAEIFGREQPHFDAVYYFDEGIASVYTLAKLIKCVQIYVNCLDACLLAIMPYYISKVQTVLYKNGFHYEVLNIGDSWKMIVFPYNSSIIRPCCCPLGYCRCNAKHTVCCQDHLNTHY</sequence>
<dbReference type="RefSeq" id="XP_001360081.2">
    <property type="nucleotide sequence ID" value="XM_001360044.4"/>
</dbReference>
<dbReference type="Pfam" id="PF07368">
    <property type="entry name" value="DUF1487"/>
    <property type="match status" value="1"/>
</dbReference>
<reference evidence="2" key="2">
    <citation type="submission" date="2025-08" db="UniProtKB">
        <authorList>
            <consortium name="RefSeq"/>
        </authorList>
    </citation>
    <scope>IDENTIFICATION</scope>
    <source>
        <strain evidence="2">MV-25-SWS-2005</strain>
        <tissue evidence="2">Whole body</tissue>
    </source>
</reference>
<name>A0A6I8US55_DROPS</name>
<evidence type="ECO:0000313" key="1">
    <source>
        <dbReference type="Proteomes" id="UP000001819"/>
    </source>
</evidence>
<gene>
    <name evidence="2" type="primary">LOC4803318</name>
</gene>